<accession>A0A0N1HT39</accession>
<gene>
    <name evidence="2" type="ORF">AB675_5697</name>
</gene>
<evidence type="ECO:0000256" key="1">
    <source>
        <dbReference type="SAM" id="MobiDB-lite"/>
    </source>
</evidence>
<proteinExistence type="predicted"/>
<keyword evidence="3" id="KW-1185">Reference proteome</keyword>
<feature type="region of interest" description="Disordered" evidence="1">
    <location>
        <begin position="374"/>
        <end position="411"/>
    </location>
</feature>
<dbReference type="VEuPathDB" id="FungiDB:AB675_5697"/>
<protein>
    <submittedName>
        <fullName evidence="2">Uncharacterized protein</fullName>
    </submittedName>
</protein>
<organism evidence="2 3">
    <name type="scientific">Cyphellophora attinorum</name>
    <dbReference type="NCBI Taxonomy" id="1664694"/>
    <lineage>
        <taxon>Eukaryota</taxon>
        <taxon>Fungi</taxon>
        <taxon>Dikarya</taxon>
        <taxon>Ascomycota</taxon>
        <taxon>Pezizomycotina</taxon>
        <taxon>Eurotiomycetes</taxon>
        <taxon>Chaetothyriomycetidae</taxon>
        <taxon>Chaetothyriales</taxon>
        <taxon>Cyphellophoraceae</taxon>
        <taxon>Cyphellophora</taxon>
    </lineage>
</organism>
<evidence type="ECO:0000313" key="2">
    <source>
        <dbReference type="EMBL" id="KPI42027.1"/>
    </source>
</evidence>
<evidence type="ECO:0000313" key="3">
    <source>
        <dbReference type="Proteomes" id="UP000038010"/>
    </source>
</evidence>
<dbReference type="AlphaFoldDB" id="A0A0N1HT39"/>
<reference evidence="2 3" key="1">
    <citation type="submission" date="2015-06" db="EMBL/GenBank/DDBJ databases">
        <title>Draft genome of the ant-associated black yeast Phialophora attae CBS 131958.</title>
        <authorList>
            <person name="Moreno L.F."/>
            <person name="Stielow B.J."/>
            <person name="de Hoog S."/>
            <person name="Vicente V.A."/>
            <person name="Weiss V.A."/>
            <person name="de Vries M."/>
            <person name="Cruz L.M."/>
            <person name="Souza E.M."/>
        </authorList>
    </citation>
    <scope>NUCLEOTIDE SEQUENCE [LARGE SCALE GENOMIC DNA]</scope>
    <source>
        <strain evidence="2 3">CBS 131958</strain>
    </source>
</reference>
<dbReference type="RefSeq" id="XP_018001990.1">
    <property type="nucleotide sequence ID" value="XM_018145931.1"/>
</dbReference>
<dbReference type="EMBL" id="LFJN01000008">
    <property type="protein sequence ID" value="KPI42027.1"/>
    <property type="molecule type" value="Genomic_DNA"/>
</dbReference>
<feature type="compositionally biased region" description="Acidic residues" evidence="1">
    <location>
        <begin position="382"/>
        <end position="397"/>
    </location>
</feature>
<comment type="caution">
    <text evidence="2">The sequence shown here is derived from an EMBL/GenBank/DDBJ whole genome shotgun (WGS) entry which is preliminary data.</text>
</comment>
<sequence length="411" mass="47009">MNSLADSPNAVLTSQSIIELQVGTPDGPGQFSGYHFHEKFRAHDWTQISIYPNKRLTDGVYFRIPYGDKELEEQILMYRWLDNPRPVMIDIGPCLLRFYELRNSSSMVIRNLVEVWTRDVRDETPSDRKALQGKLNILHTHLSEYNCADEIFHLYSHFSASRHFDSRTEVQAEDGGYNIDLQLFCLDLAEMLDDNTLALAAMHEITHAWIDLPGLDDPIRNWAQMTYSTLAKLFRALPFSSDFLYLFRKNIYARYERDPGLPENAGLHNVVSTSEEHLFQKGWELVEALSIQKKIATENPTDLPPAGYTNTMGFIVTVRPRHQWPLDDGGVVLLSSEDSWEPVSVELGRNKVRVVRKCSSSAMKVAATKQLDAWRSQITDSDVSDEHDDEDDEEPDTDKEGTADRDLRPSI</sequence>
<dbReference type="GeneID" id="28737811"/>
<dbReference type="Proteomes" id="UP000038010">
    <property type="component" value="Unassembled WGS sequence"/>
</dbReference>
<name>A0A0N1HT39_9EURO</name>
<feature type="compositionally biased region" description="Basic and acidic residues" evidence="1">
    <location>
        <begin position="398"/>
        <end position="411"/>
    </location>
</feature>